<gene>
    <name evidence="1" type="ORF">H257_16975</name>
</gene>
<proteinExistence type="predicted"/>
<dbReference type="RefSeq" id="XP_009843903.1">
    <property type="nucleotide sequence ID" value="XM_009845601.1"/>
</dbReference>
<protein>
    <submittedName>
        <fullName evidence="1">Uncharacterized protein</fullName>
    </submittedName>
</protein>
<reference evidence="1" key="1">
    <citation type="submission" date="2013-12" db="EMBL/GenBank/DDBJ databases">
        <title>The Genome Sequence of Aphanomyces astaci APO3.</title>
        <authorList>
            <consortium name="The Broad Institute Genomics Platform"/>
            <person name="Russ C."/>
            <person name="Tyler B."/>
            <person name="van West P."/>
            <person name="Dieguez-Uribeondo J."/>
            <person name="Young S.K."/>
            <person name="Zeng Q."/>
            <person name="Gargeya S."/>
            <person name="Fitzgerald M."/>
            <person name="Abouelleil A."/>
            <person name="Alvarado L."/>
            <person name="Chapman S.B."/>
            <person name="Gainer-Dewar J."/>
            <person name="Goldberg J."/>
            <person name="Griggs A."/>
            <person name="Gujja S."/>
            <person name="Hansen M."/>
            <person name="Howarth C."/>
            <person name="Imamovic A."/>
            <person name="Ireland A."/>
            <person name="Larimer J."/>
            <person name="McCowan C."/>
            <person name="Murphy C."/>
            <person name="Pearson M."/>
            <person name="Poon T.W."/>
            <person name="Priest M."/>
            <person name="Roberts A."/>
            <person name="Saif S."/>
            <person name="Shea T."/>
            <person name="Sykes S."/>
            <person name="Wortman J."/>
            <person name="Nusbaum C."/>
            <person name="Birren B."/>
        </authorList>
    </citation>
    <scope>NUCLEOTIDE SEQUENCE [LARGE SCALE GENOMIC DNA]</scope>
    <source>
        <strain evidence="1">APO3</strain>
    </source>
</reference>
<dbReference type="OrthoDB" id="78652at2759"/>
<name>W4FG94_APHAT</name>
<dbReference type="VEuPathDB" id="FungiDB:H257_16975"/>
<sequence length="107" mass="12138">MPISALLLRWKGVLECCSRTIDTGTLASKSANSCDFFISSSSEYAVDLALWYFPSELAADVLFIGNIMKILGNNSQHHHEAIYTRDHRVPCHVTTRLFVRPVRPSRW</sequence>
<dbReference type="EMBL" id="KI913209">
    <property type="protein sequence ID" value="ETV66532.1"/>
    <property type="molecule type" value="Genomic_DNA"/>
</dbReference>
<dbReference type="GeneID" id="20818971"/>
<dbReference type="AlphaFoldDB" id="W4FG94"/>
<organism evidence="1">
    <name type="scientific">Aphanomyces astaci</name>
    <name type="common">Crayfish plague agent</name>
    <dbReference type="NCBI Taxonomy" id="112090"/>
    <lineage>
        <taxon>Eukaryota</taxon>
        <taxon>Sar</taxon>
        <taxon>Stramenopiles</taxon>
        <taxon>Oomycota</taxon>
        <taxon>Saprolegniomycetes</taxon>
        <taxon>Saprolegniales</taxon>
        <taxon>Verrucalvaceae</taxon>
        <taxon>Aphanomyces</taxon>
    </lineage>
</organism>
<accession>W4FG94</accession>
<evidence type="ECO:0000313" key="1">
    <source>
        <dbReference type="EMBL" id="ETV66532.1"/>
    </source>
</evidence>